<accession>A0AAV0KGZ7</accession>
<keyword evidence="5" id="KW-1185">Reference proteome</keyword>
<keyword evidence="3" id="KW-0012">Acyltransferase</keyword>
<comment type="caution">
    <text evidence="4">The sequence shown here is derived from an EMBL/GenBank/DDBJ whole genome shotgun (WGS) entry which is preliminary data.</text>
</comment>
<dbReference type="AlphaFoldDB" id="A0AAV0KGZ7"/>
<dbReference type="PANTHER" id="PTHR31623">
    <property type="entry name" value="F21J9.9"/>
    <property type="match status" value="1"/>
</dbReference>
<dbReference type="EMBL" id="CAMGYJ010000005">
    <property type="protein sequence ID" value="CAI0420750.1"/>
    <property type="molecule type" value="Genomic_DNA"/>
</dbReference>
<evidence type="ECO:0000256" key="2">
    <source>
        <dbReference type="ARBA" id="ARBA00022679"/>
    </source>
</evidence>
<reference evidence="4" key="1">
    <citation type="submission" date="2022-08" db="EMBL/GenBank/DDBJ databases">
        <authorList>
            <person name="Gutierrez-Valencia J."/>
        </authorList>
    </citation>
    <scope>NUCLEOTIDE SEQUENCE</scope>
</reference>
<dbReference type="PANTHER" id="PTHR31623:SF17">
    <property type="entry name" value="F21J9.9"/>
    <property type="match status" value="1"/>
</dbReference>
<dbReference type="Pfam" id="PF02458">
    <property type="entry name" value="Transferase"/>
    <property type="match status" value="1"/>
</dbReference>
<dbReference type="GO" id="GO:0016746">
    <property type="term" value="F:acyltransferase activity"/>
    <property type="evidence" value="ECO:0007669"/>
    <property type="project" value="UniProtKB-KW"/>
</dbReference>
<sequence>KQDINNGWNQASSSKNCIHGTNQAIFTNTTQTPPLPALLPRPTLPLRRHASSPLLPQQQLHYQYPNVQPSQAIPVQNSDPSIARDPSSTTTSFPKFDFAGIFPPINLPVGSGSVARPVFSASTIAHLKARYTEEESSLRPTRIEALSAFIWTRFLKINDKKNKNKKMFTVCHPVNLRSRMDPPLPENAFGNLFTSAIAVPDLDDQLQILRKMREGTRAVDGDAVRKQLQQGGRGSVVSSLKEKEVKGEVEWVPFVFTSLCRMPIYEADFGWGKPLWVGVSAESSFVNVVTFVDRKEGGGIEAWVNLKEEDMAEFEADQEIAAHVSPTALNL</sequence>
<evidence type="ECO:0000256" key="3">
    <source>
        <dbReference type="ARBA" id="ARBA00023315"/>
    </source>
</evidence>
<gene>
    <name evidence="4" type="ORF">LITE_LOCUS18472</name>
</gene>
<protein>
    <recommendedName>
        <fullName evidence="6">Vinorine synthase</fullName>
    </recommendedName>
</protein>
<dbReference type="Gene3D" id="3.30.559.10">
    <property type="entry name" value="Chloramphenicol acetyltransferase-like domain"/>
    <property type="match status" value="1"/>
</dbReference>
<organism evidence="4 5">
    <name type="scientific">Linum tenue</name>
    <dbReference type="NCBI Taxonomy" id="586396"/>
    <lineage>
        <taxon>Eukaryota</taxon>
        <taxon>Viridiplantae</taxon>
        <taxon>Streptophyta</taxon>
        <taxon>Embryophyta</taxon>
        <taxon>Tracheophyta</taxon>
        <taxon>Spermatophyta</taxon>
        <taxon>Magnoliopsida</taxon>
        <taxon>eudicotyledons</taxon>
        <taxon>Gunneridae</taxon>
        <taxon>Pentapetalae</taxon>
        <taxon>rosids</taxon>
        <taxon>fabids</taxon>
        <taxon>Malpighiales</taxon>
        <taxon>Linaceae</taxon>
        <taxon>Linum</taxon>
    </lineage>
</organism>
<evidence type="ECO:0000256" key="1">
    <source>
        <dbReference type="ARBA" id="ARBA00009861"/>
    </source>
</evidence>
<comment type="similarity">
    <text evidence="1">Belongs to the plant acyltransferase family.</text>
</comment>
<feature type="non-terminal residue" evidence="4">
    <location>
        <position position="1"/>
    </location>
</feature>
<dbReference type="Proteomes" id="UP001154282">
    <property type="component" value="Unassembled WGS sequence"/>
</dbReference>
<evidence type="ECO:0000313" key="4">
    <source>
        <dbReference type="EMBL" id="CAI0420750.1"/>
    </source>
</evidence>
<name>A0AAV0KGZ7_9ROSI</name>
<proteinExistence type="inferred from homology"/>
<evidence type="ECO:0008006" key="6">
    <source>
        <dbReference type="Google" id="ProtNLM"/>
    </source>
</evidence>
<dbReference type="InterPro" id="IPR023213">
    <property type="entry name" value="CAT-like_dom_sf"/>
</dbReference>
<keyword evidence="2" id="KW-0808">Transferase</keyword>
<evidence type="ECO:0000313" key="5">
    <source>
        <dbReference type="Proteomes" id="UP001154282"/>
    </source>
</evidence>